<dbReference type="Gene3D" id="3.30.420.10">
    <property type="entry name" value="Ribonuclease H-like superfamily/Ribonuclease H"/>
    <property type="match status" value="1"/>
</dbReference>
<dbReference type="AlphaFoldDB" id="A0A914CCN6"/>
<dbReference type="GO" id="GO:0003676">
    <property type="term" value="F:nucleic acid binding"/>
    <property type="evidence" value="ECO:0007669"/>
    <property type="project" value="InterPro"/>
</dbReference>
<dbReference type="InterPro" id="IPR036397">
    <property type="entry name" value="RNaseH_sf"/>
</dbReference>
<proteinExistence type="predicted"/>
<dbReference type="WBParaSite" id="ACRNAN_Path_840.g3232.t1">
    <property type="protein sequence ID" value="ACRNAN_Path_840.g3232.t1"/>
    <property type="gene ID" value="ACRNAN_Path_840.g3232"/>
</dbReference>
<keyword evidence="1" id="KW-1185">Reference proteome</keyword>
<accession>A0A914CCN6</accession>
<protein>
    <submittedName>
        <fullName evidence="2">Uncharacterized protein</fullName>
    </submittedName>
</protein>
<dbReference type="Proteomes" id="UP000887540">
    <property type="component" value="Unplaced"/>
</dbReference>
<organism evidence="1 2">
    <name type="scientific">Acrobeloides nanus</name>
    <dbReference type="NCBI Taxonomy" id="290746"/>
    <lineage>
        <taxon>Eukaryota</taxon>
        <taxon>Metazoa</taxon>
        <taxon>Ecdysozoa</taxon>
        <taxon>Nematoda</taxon>
        <taxon>Chromadorea</taxon>
        <taxon>Rhabditida</taxon>
        <taxon>Tylenchina</taxon>
        <taxon>Cephalobomorpha</taxon>
        <taxon>Cephaloboidea</taxon>
        <taxon>Cephalobidae</taxon>
        <taxon>Acrobeloides</taxon>
    </lineage>
</organism>
<reference evidence="2" key="1">
    <citation type="submission" date="2022-11" db="UniProtKB">
        <authorList>
            <consortium name="WormBaseParasite"/>
        </authorList>
    </citation>
    <scope>IDENTIFICATION</scope>
</reference>
<name>A0A914CCN6_9BILA</name>
<sequence length="102" mass="11528">MIINFKCNSLDNVSDSEFTAKTKNAPFCMNFMSINKRLPLDYAIWSILEAQVNAEAHNSIESLNQAITEAFENLDQGMINRTIDDWSRRLDAVIASNGGHFE</sequence>
<evidence type="ECO:0000313" key="1">
    <source>
        <dbReference type="Proteomes" id="UP000887540"/>
    </source>
</evidence>
<evidence type="ECO:0000313" key="2">
    <source>
        <dbReference type="WBParaSite" id="ACRNAN_Path_840.g3232.t1"/>
    </source>
</evidence>